<comment type="caution">
    <text evidence="3">The sequence shown here is derived from an EMBL/GenBank/DDBJ whole genome shotgun (WGS) entry which is preliminary data.</text>
</comment>
<dbReference type="FunFam" id="3.40.50.720:FF:000173">
    <property type="entry name" value="3-oxoacyl-[acyl-carrier protein] reductase"/>
    <property type="match status" value="1"/>
</dbReference>
<gene>
    <name evidence="3" type="ORF">A8950_1189</name>
</gene>
<dbReference type="AlphaFoldDB" id="A0A4R6WSC6"/>
<proteinExistence type="inferred from homology"/>
<dbReference type="InterPro" id="IPR002347">
    <property type="entry name" value="SDR_fam"/>
</dbReference>
<dbReference type="Pfam" id="PF13561">
    <property type="entry name" value="adh_short_C2"/>
    <property type="match status" value="1"/>
</dbReference>
<dbReference type="EMBL" id="SNYW01000007">
    <property type="protein sequence ID" value="TDQ82908.1"/>
    <property type="molecule type" value="Genomic_DNA"/>
</dbReference>
<name>A0A4R6WSC6_9PROT</name>
<dbReference type="PRINTS" id="PR00080">
    <property type="entry name" value="SDRFAMILY"/>
</dbReference>
<evidence type="ECO:0000313" key="3">
    <source>
        <dbReference type="EMBL" id="TDQ82908.1"/>
    </source>
</evidence>
<protein>
    <submittedName>
        <fullName evidence="3">3-oxoacyl-[acyl-carrier protein] reductase</fullName>
    </submittedName>
</protein>
<organism evidence="3 4">
    <name type="scientific">Dongia mobilis</name>
    <dbReference type="NCBI Taxonomy" id="578943"/>
    <lineage>
        <taxon>Bacteria</taxon>
        <taxon>Pseudomonadati</taxon>
        <taxon>Pseudomonadota</taxon>
        <taxon>Alphaproteobacteria</taxon>
        <taxon>Rhodospirillales</taxon>
        <taxon>Dongiaceae</taxon>
        <taxon>Dongia</taxon>
    </lineage>
</organism>
<evidence type="ECO:0000256" key="1">
    <source>
        <dbReference type="ARBA" id="ARBA00006484"/>
    </source>
</evidence>
<accession>A0A4R6WSC6</accession>
<dbReference type="Gene3D" id="3.40.50.720">
    <property type="entry name" value="NAD(P)-binding Rossmann-like Domain"/>
    <property type="match status" value="1"/>
</dbReference>
<comment type="similarity">
    <text evidence="1">Belongs to the short-chain dehydrogenases/reductases (SDR) family.</text>
</comment>
<sequence>MRELGSKIALVTGGAKNIGRAICLALGRGGAEILVNTRQSVEIAQETVKLVEAAGGEAMVVQADITDPGDVARMVATGVDAYAGIDILVNNAGIRKEAPLTEVSFAEWREILSGMLDGSFLCTQACAKVMRKRGGGSIVMIGGMTGHSGAKQRAHVVTARAGLAGFTKAAAMDLAEFGITANCVVPGLIDTQRGVHNPSNPHHHAGRAMPLGRRGTADEVAALVRFLCGPEARYITGQSLHINGGALMI</sequence>
<dbReference type="PANTHER" id="PTHR42879">
    <property type="entry name" value="3-OXOACYL-(ACYL-CARRIER-PROTEIN) REDUCTASE"/>
    <property type="match status" value="1"/>
</dbReference>
<dbReference type="SUPFAM" id="SSF51735">
    <property type="entry name" value="NAD(P)-binding Rossmann-fold domains"/>
    <property type="match status" value="1"/>
</dbReference>
<reference evidence="3 4" key="1">
    <citation type="submission" date="2019-03" db="EMBL/GenBank/DDBJ databases">
        <title>Genomic Encyclopedia of Type Strains, Phase III (KMG-III): the genomes of soil and plant-associated and newly described type strains.</title>
        <authorList>
            <person name="Whitman W."/>
        </authorList>
    </citation>
    <scope>NUCLEOTIDE SEQUENCE [LARGE SCALE GENOMIC DNA]</scope>
    <source>
        <strain evidence="3 4">CGMCC 1.7660</strain>
    </source>
</reference>
<dbReference type="InterPro" id="IPR036291">
    <property type="entry name" value="NAD(P)-bd_dom_sf"/>
</dbReference>
<dbReference type="PANTHER" id="PTHR42879:SF2">
    <property type="entry name" value="3-OXOACYL-[ACYL-CARRIER-PROTEIN] REDUCTASE FABG"/>
    <property type="match status" value="1"/>
</dbReference>
<evidence type="ECO:0000313" key="4">
    <source>
        <dbReference type="Proteomes" id="UP000295783"/>
    </source>
</evidence>
<dbReference type="OrthoDB" id="9804774at2"/>
<keyword evidence="4" id="KW-1185">Reference proteome</keyword>
<dbReference type="Proteomes" id="UP000295783">
    <property type="component" value="Unassembled WGS sequence"/>
</dbReference>
<dbReference type="RefSeq" id="WP_133612714.1">
    <property type="nucleotide sequence ID" value="NZ_SNYW01000007.1"/>
</dbReference>
<dbReference type="PRINTS" id="PR00081">
    <property type="entry name" value="GDHRDH"/>
</dbReference>
<dbReference type="InterPro" id="IPR050259">
    <property type="entry name" value="SDR"/>
</dbReference>
<dbReference type="GO" id="GO:0016491">
    <property type="term" value="F:oxidoreductase activity"/>
    <property type="evidence" value="ECO:0007669"/>
    <property type="project" value="UniProtKB-KW"/>
</dbReference>
<evidence type="ECO:0000256" key="2">
    <source>
        <dbReference type="ARBA" id="ARBA00023002"/>
    </source>
</evidence>
<keyword evidence="2" id="KW-0560">Oxidoreductase</keyword>